<gene>
    <name evidence="2" type="ORF">FA13DRAFT_640483</name>
</gene>
<keyword evidence="3" id="KW-1185">Reference proteome</keyword>
<evidence type="ECO:0000313" key="2">
    <source>
        <dbReference type="EMBL" id="TEB29408.1"/>
    </source>
</evidence>
<feature type="region of interest" description="Disordered" evidence="1">
    <location>
        <begin position="66"/>
        <end position="156"/>
    </location>
</feature>
<feature type="compositionally biased region" description="Low complexity" evidence="1">
    <location>
        <begin position="445"/>
        <end position="454"/>
    </location>
</feature>
<reference evidence="2 3" key="1">
    <citation type="journal article" date="2019" name="Nat. Ecol. Evol.">
        <title>Megaphylogeny resolves global patterns of mushroom evolution.</title>
        <authorList>
            <person name="Varga T."/>
            <person name="Krizsan K."/>
            <person name="Foldi C."/>
            <person name="Dima B."/>
            <person name="Sanchez-Garcia M."/>
            <person name="Sanchez-Ramirez S."/>
            <person name="Szollosi G.J."/>
            <person name="Szarkandi J.G."/>
            <person name="Papp V."/>
            <person name="Albert L."/>
            <person name="Andreopoulos W."/>
            <person name="Angelini C."/>
            <person name="Antonin V."/>
            <person name="Barry K.W."/>
            <person name="Bougher N.L."/>
            <person name="Buchanan P."/>
            <person name="Buyck B."/>
            <person name="Bense V."/>
            <person name="Catcheside P."/>
            <person name="Chovatia M."/>
            <person name="Cooper J."/>
            <person name="Damon W."/>
            <person name="Desjardin D."/>
            <person name="Finy P."/>
            <person name="Geml J."/>
            <person name="Haridas S."/>
            <person name="Hughes K."/>
            <person name="Justo A."/>
            <person name="Karasinski D."/>
            <person name="Kautmanova I."/>
            <person name="Kiss B."/>
            <person name="Kocsube S."/>
            <person name="Kotiranta H."/>
            <person name="LaButti K.M."/>
            <person name="Lechner B.E."/>
            <person name="Liimatainen K."/>
            <person name="Lipzen A."/>
            <person name="Lukacs Z."/>
            <person name="Mihaltcheva S."/>
            <person name="Morgado L.N."/>
            <person name="Niskanen T."/>
            <person name="Noordeloos M.E."/>
            <person name="Ohm R.A."/>
            <person name="Ortiz-Santana B."/>
            <person name="Ovrebo C."/>
            <person name="Racz N."/>
            <person name="Riley R."/>
            <person name="Savchenko A."/>
            <person name="Shiryaev A."/>
            <person name="Soop K."/>
            <person name="Spirin V."/>
            <person name="Szebenyi C."/>
            <person name="Tomsovsky M."/>
            <person name="Tulloss R.E."/>
            <person name="Uehling J."/>
            <person name="Grigoriev I.V."/>
            <person name="Vagvolgyi C."/>
            <person name="Papp T."/>
            <person name="Martin F.M."/>
            <person name="Miettinen O."/>
            <person name="Hibbett D.S."/>
            <person name="Nagy L.G."/>
        </authorList>
    </citation>
    <scope>NUCLEOTIDE SEQUENCE [LARGE SCALE GENOMIC DNA]</scope>
    <source>
        <strain evidence="2 3">FP101781</strain>
    </source>
</reference>
<dbReference type="Proteomes" id="UP000298030">
    <property type="component" value="Unassembled WGS sequence"/>
</dbReference>
<protein>
    <submittedName>
        <fullName evidence="2">Uncharacterized protein</fullName>
    </submittedName>
</protein>
<feature type="compositionally biased region" description="Polar residues" evidence="1">
    <location>
        <begin position="492"/>
        <end position="510"/>
    </location>
</feature>
<evidence type="ECO:0000313" key="3">
    <source>
        <dbReference type="Proteomes" id="UP000298030"/>
    </source>
</evidence>
<feature type="compositionally biased region" description="Low complexity" evidence="1">
    <location>
        <begin position="474"/>
        <end position="491"/>
    </location>
</feature>
<dbReference type="OrthoDB" id="3222453at2759"/>
<feature type="compositionally biased region" description="Low complexity" evidence="1">
    <location>
        <begin position="142"/>
        <end position="151"/>
    </location>
</feature>
<dbReference type="EMBL" id="QPFP01000027">
    <property type="protein sequence ID" value="TEB29408.1"/>
    <property type="molecule type" value="Genomic_DNA"/>
</dbReference>
<sequence length="612" mass="66494">MIVQISPPHTSSLQVSQNFPSLLPEWQALIGLVQEANMFTGSVNPSFLHSEFKAAGHDIFSPTFNVNFTAPPPTHDDIPEQDVPRRRPPASTSKSPRSQALKGVKRLLGLLSPRHQQTERPSTRLLKSSYDSDDTPPLTPGSSCASSPFSSQEDITVSPAEDLDPRLLESQNLTTPQVYVRSMLKSGKGLACWKPRPRKPNSGPRGTVPGDVGTFSAEGGFKKIFNIWDDEGLLRHTTSASGGPHFRLSPKSVVTEPEDIPQGSTIADGVSSQTILSELDASTISSFEFRCHSRLGAVLAATSSAELEELENFNEMQEAIIRHPELIYTHANAIRRMSDDEPLYIITGCIKSDSWAIAAFREALPAPHNAMSLQNMTRAGDVRSKYVWTRRSTSEAYFGSSEVEGVKDQTLFLRGFKLDFSQAFRTRMKQTPRMLTNGPSGSGPSGPSDASKGAGDNEEPGRGRGAQFGGRDGGQSNSNGSHSSPFGGNSSTNAAGNQDQGSSPYPSTYQRPAQTQLVGHDVSVKTLPWFSARRGLCSGVFDPGGNALKSSLRVVTPPMQSINASFDLVRTFHSLRPHWRSPHHLTYAVLDCRLVLTSLFAMMMNGDLPWTA</sequence>
<comment type="caution">
    <text evidence="2">The sequence shown here is derived from an EMBL/GenBank/DDBJ whole genome shotgun (WGS) entry which is preliminary data.</text>
</comment>
<proteinExistence type="predicted"/>
<organism evidence="2 3">
    <name type="scientific">Coprinellus micaceus</name>
    <name type="common">Glistening ink-cap mushroom</name>
    <name type="synonym">Coprinus micaceus</name>
    <dbReference type="NCBI Taxonomy" id="71717"/>
    <lineage>
        <taxon>Eukaryota</taxon>
        <taxon>Fungi</taxon>
        <taxon>Dikarya</taxon>
        <taxon>Basidiomycota</taxon>
        <taxon>Agaricomycotina</taxon>
        <taxon>Agaricomycetes</taxon>
        <taxon>Agaricomycetidae</taxon>
        <taxon>Agaricales</taxon>
        <taxon>Agaricineae</taxon>
        <taxon>Psathyrellaceae</taxon>
        <taxon>Coprinellus</taxon>
    </lineage>
</organism>
<accession>A0A4Y7T634</accession>
<feature type="compositionally biased region" description="Basic and acidic residues" evidence="1">
    <location>
        <begin position="74"/>
        <end position="85"/>
    </location>
</feature>
<feature type="compositionally biased region" description="Gly residues" evidence="1">
    <location>
        <begin position="463"/>
        <end position="473"/>
    </location>
</feature>
<feature type="region of interest" description="Disordered" evidence="1">
    <location>
        <begin position="430"/>
        <end position="510"/>
    </location>
</feature>
<evidence type="ECO:0000256" key="1">
    <source>
        <dbReference type="SAM" id="MobiDB-lite"/>
    </source>
</evidence>
<feature type="region of interest" description="Disordered" evidence="1">
    <location>
        <begin position="191"/>
        <end position="211"/>
    </location>
</feature>
<dbReference type="STRING" id="71717.A0A4Y7T634"/>
<name>A0A4Y7T634_COPMI</name>
<dbReference type="AlphaFoldDB" id="A0A4Y7T634"/>